<dbReference type="Proteomes" id="UP000236291">
    <property type="component" value="Unassembled WGS sequence"/>
</dbReference>
<accession>A0A2K3M5H5</accession>
<sequence length="86" mass="9846">METFSHGVSNTPNLREVHVNDEDKDEWHWNGDLNSTIRKIVAKKDNQNSKDDYFVLKIWMMAQVDNSSRPLGVSTCFGCEATTMNP</sequence>
<evidence type="ECO:0000313" key="2">
    <source>
        <dbReference type="Proteomes" id="UP000236291"/>
    </source>
</evidence>
<reference evidence="1 2" key="2">
    <citation type="journal article" date="2017" name="Front. Plant Sci.">
        <title>Gene Classification and Mining of Molecular Markers Useful in Red Clover (Trifolium pratense) Breeding.</title>
        <authorList>
            <person name="Istvanek J."/>
            <person name="Dluhosova J."/>
            <person name="Dluhos P."/>
            <person name="Patkova L."/>
            <person name="Nedelnik J."/>
            <person name="Repkova J."/>
        </authorList>
    </citation>
    <scope>NUCLEOTIDE SEQUENCE [LARGE SCALE GENOMIC DNA]</scope>
    <source>
        <strain evidence="2">cv. Tatra</strain>
        <tissue evidence="1">Young leaves</tissue>
    </source>
</reference>
<organism evidence="1 2">
    <name type="scientific">Trifolium pratense</name>
    <name type="common">Red clover</name>
    <dbReference type="NCBI Taxonomy" id="57577"/>
    <lineage>
        <taxon>Eukaryota</taxon>
        <taxon>Viridiplantae</taxon>
        <taxon>Streptophyta</taxon>
        <taxon>Embryophyta</taxon>
        <taxon>Tracheophyta</taxon>
        <taxon>Spermatophyta</taxon>
        <taxon>Magnoliopsida</taxon>
        <taxon>eudicotyledons</taxon>
        <taxon>Gunneridae</taxon>
        <taxon>Pentapetalae</taxon>
        <taxon>rosids</taxon>
        <taxon>fabids</taxon>
        <taxon>Fabales</taxon>
        <taxon>Fabaceae</taxon>
        <taxon>Papilionoideae</taxon>
        <taxon>50 kb inversion clade</taxon>
        <taxon>NPAAA clade</taxon>
        <taxon>Hologalegina</taxon>
        <taxon>IRL clade</taxon>
        <taxon>Trifolieae</taxon>
        <taxon>Trifolium</taxon>
    </lineage>
</organism>
<gene>
    <name evidence="1" type="ORF">L195_g042114</name>
</gene>
<dbReference type="EMBL" id="ASHM01050174">
    <property type="protein sequence ID" value="PNX86038.1"/>
    <property type="molecule type" value="Genomic_DNA"/>
</dbReference>
<protein>
    <submittedName>
        <fullName evidence="1">Disease resistance (CC-NBS-LRR class) family protein</fullName>
    </submittedName>
</protein>
<name>A0A2K3M5H5_TRIPR</name>
<evidence type="ECO:0000313" key="1">
    <source>
        <dbReference type="EMBL" id="PNX86038.1"/>
    </source>
</evidence>
<comment type="caution">
    <text evidence="1">The sequence shown here is derived from an EMBL/GenBank/DDBJ whole genome shotgun (WGS) entry which is preliminary data.</text>
</comment>
<proteinExistence type="predicted"/>
<dbReference type="AlphaFoldDB" id="A0A2K3M5H5"/>
<reference evidence="1 2" key="1">
    <citation type="journal article" date="2014" name="Am. J. Bot.">
        <title>Genome assembly and annotation for red clover (Trifolium pratense; Fabaceae).</title>
        <authorList>
            <person name="Istvanek J."/>
            <person name="Jaros M."/>
            <person name="Krenek A."/>
            <person name="Repkova J."/>
        </authorList>
    </citation>
    <scope>NUCLEOTIDE SEQUENCE [LARGE SCALE GENOMIC DNA]</scope>
    <source>
        <strain evidence="2">cv. Tatra</strain>
        <tissue evidence="1">Young leaves</tissue>
    </source>
</reference>